<organism evidence="3 4">
    <name type="scientific">Chloropicon primus</name>
    <dbReference type="NCBI Taxonomy" id="1764295"/>
    <lineage>
        <taxon>Eukaryota</taxon>
        <taxon>Viridiplantae</taxon>
        <taxon>Chlorophyta</taxon>
        <taxon>Chloropicophyceae</taxon>
        <taxon>Chloropicales</taxon>
        <taxon>Chloropicaceae</taxon>
        <taxon>Chloropicon</taxon>
    </lineage>
</organism>
<dbReference type="AlphaFoldDB" id="A0A5B8MF28"/>
<feature type="coiled-coil region" evidence="1">
    <location>
        <begin position="199"/>
        <end position="261"/>
    </location>
</feature>
<feature type="compositionally biased region" description="Low complexity" evidence="2">
    <location>
        <begin position="617"/>
        <end position="630"/>
    </location>
</feature>
<accession>A0A5B8MF28</accession>
<keyword evidence="1" id="KW-0175">Coiled coil</keyword>
<feature type="compositionally biased region" description="Acidic residues" evidence="2">
    <location>
        <begin position="426"/>
        <end position="441"/>
    </location>
</feature>
<protein>
    <submittedName>
        <fullName evidence="3">Uncharacterized protein</fullName>
    </submittedName>
</protein>
<dbReference type="OrthoDB" id="10255000at2759"/>
<dbReference type="EMBL" id="CP031035">
    <property type="protein sequence ID" value="QDZ19248.1"/>
    <property type="molecule type" value="Genomic_DNA"/>
</dbReference>
<dbReference type="Gene3D" id="1.10.287.1490">
    <property type="match status" value="1"/>
</dbReference>
<feature type="compositionally biased region" description="Low complexity" evidence="2">
    <location>
        <begin position="376"/>
        <end position="391"/>
    </location>
</feature>
<feature type="compositionally biased region" description="Acidic residues" evidence="2">
    <location>
        <begin position="588"/>
        <end position="597"/>
    </location>
</feature>
<keyword evidence="4" id="KW-1185">Reference proteome</keyword>
<dbReference type="Proteomes" id="UP000316726">
    <property type="component" value="Chromosome 2"/>
</dbReference>
<sequence length="642" mass="73232">MDIITKLTNMDVAAFDQLLLAIRRLEGRGGAKVTPGDVRNLRVIAQNLIQTKLDSLQILERYEEFVLGRDAEAREYCKALEKDVRELRESSEERARRGAQIRKAANLEEELKLKNDECEYLRRVNAELQTVGGKSDREEELESLRSEMKRLKSDHAGELARLRETGSAQVQRVRDEYEGQIMELVSESREVELSEDREREAFQARLSEKDSQVEKLQDELSFLKTDVEVKGKLADKLRKENENLSEKYRQQSSRTRELQEELTTAHDQMEVDKRKGMEKLQDELSFLKADVEVKGKLADKLRKENENLSEKYRQQSSRTRELQEELTTAHDQMEVDKRNLMEEIETLMEQVREYSQREQKRPQEETGAGTRTVSHEASAAAEARAPASPVKVSPPPAEAAVSIDELVQGNGESAPLVEENENQHENEDEEEEASSSGEGEDMLQGRLQERNPGAKLLSPPSPPELPKPKQIPHSSIHTALENMQRGSGASTSGQQQQEEEEGQEHVEIFWDSKWWKARVNDRNMETQRMSVVFGPHGNELIQWVPFKSLRIRPLAAKEASEASPNSPGGEDPSDLTMDQFFLDRNSDGEEEEEEEASQTDGKPQKKKKKMRFKALRRFSSMGRSSLGSQSAQGKRNRFMSVA</sequence>
<feature type="compositionally biased region" description="Basic residues" evidence="2">
    <location>
        <begin position="604"/>
        <end position="616"/>
    </location>
</feature>
<feature type="coiled-coil region" evidence="1">
    <location>
        <begin position="77"/>
        <end position="161"/>
    </location>
</feature>
<feature type="region of interest" description="Disordered" evidence="2">
    <location>
        <begin position="555"/>
        <end position="642"/>
    </location>
</feature>
<gene>
    <name evidence="3" type="ORF">A3770_02p17660</name>
</gene>
<name>A0A5B8MF28_9CHLO</name>
<evidence type="ECO:0000313" key="4">
    <source>
        <dbReference type="Proteomes" id="UP000316726"/>
    </source>
</evidence>
<reference evidence="3 4" key="1">
    <citation type="submission" date="2018-07" db="EMBL/GenBank/DDBJ databases">
        <title>The complete nuclear genome of the prasinophyte Chloropicon primus (CCMP1205).</title>
        <authorList>
            <person name="Pombert J.-F."/>
            <person name="Otis C."/>
            <person name="Turmel M."/>
            <person name="Lemieux C."/>
        </authorList>
    </citation>
    <scope>NUCLEOTIDE SEQUENCE [LARGE SCALE GENOMIC DNA]</scope>
    <source>
        <strain evidence="3 4">CCMP1205</strain>
    </source>
</reference>
<evidence type="ECO:0000256" key="2">
    <source>
        <dbReference type="SAM" id="MobiDB-lite"/>
    </source>
</evidence>
<feature type="compositionally biased region" description="Basic and acidic residues" evidence="2">
    <location>
        <begin position="302"/>
        <end position="341"/>
    </location>
</feature>
<proteinExistence type="predicted"/>
<feature type="compositionally biased region" description="Basic and acidic residues" evidence="2">
    <location>
        <begin position="350"/>
        <end position="364"/>
    </location>
</feature>
<evidence type="ECO:0000256" key="1">
    <source>
        <dbReference type="SAM" id="Coils"/>
    </source>
</evidence>
<feature type="region of interest" description="Disordered" evidence="2">
    <location>
        <begin position="302"/>
        <end position="505"/>
    </location>
</feature>
<evidence type="ECO:0000313" key="3">
    <source>
        <dbReference type="EMBL" id="QDZ19248.1"/>
    </source>
</evidence>